<dbReference type="GO" id="GO:0000032">
    <property type="term" value="P:cell wall mannoprotein biosynthetic process"/>
    <property type="evidence" value="ECO:0007669"/>
    <property type="project" value="TreeGrafter"/>
</dbReference>
<dbReference type="GO" id="GO:0016020">
    <property type="term" value="C:membrane"/>
    <property type="evidence" value="ECO:0007669"/>
    <property type="project" value="UniProtKB-SubCell"/>
</dbReference>
<evidence type="ECO:0000313" key="6">
    <source>
        <dbReference type="EMBL" id="QPG72766.1"/>
    </source>
</evidence>
<dbReference type="Pfam" id="PF00687">
    <property type="entry name" value="Ribosomal_L1"/>
    <property type="match status" value="1"/>
</dbReference>
<dbReference type="PANTHER" id="PTHR31121">
    <property type="entry name" value="ALPHA-1,2 MANNOSYLTRANSFERASE KTR1"/>
    <property type="match status" value="1"/>
</dbReference>
<keyword evidence="4" id="KW-0808">Transferase</keyword>
<dbReference type="FunFam" id="3.90.550.10:FF:000051">
    <property type="entry name" value="Alpha-1,2-mannosyltransferase (Ktr4)"/>
    <property type="match status" value="1"/>
</dbReference>
<keyword evidence="5" id="KW-0812">Transmembrane</keyword>
<dbReference type="Gene3D" id="3.90.550.10">
    <property type="entry name" value="Spore Coat Polysaccharide Biosynthesis Protein SpsA, Chain A"/>
    <property type="match status" value="1"/>
</dbReference>
<dbReference type="Proteomes" id="UP000662931">
    <property type="component" value="Chromosome 1"/>
</dbReference>
<accession>A0A875RVV5</accession>
<sequence length="668" mass="77689">MLDSNIQASAQKAVVSLKKHLETQNLQHEPIYLIIDTELPTCKRKEFTPRIIPLTNRIGKVSNSKIFLITKDPVSLYREPLVGKDSATDNVFTTIIAFRKFKSISHSRKSTARVYHDNDFILIDHRLHKFLPDLLHGTIFQKSSKKYPIMIQMARPSADAKLTQSKKSTKMKDERVDPDYLLRQVKMICRSTTFVPSTGKCLSIVVGFSDMSSEKLVQNINSILEYLTNAKFQPVGGVISGGMAGILDLHLKTATTWLFYVIKQDFSFVHLPSLNSSRLKELYSQSLEASHYLDNNTNLILQEARLKPATNSYVKPRFPLHSKQISHIHLENATLLMLCRNWELPEVLKSMRSMEDKFNRDYHYPWVFLNDVNFTGDFISQTTNMATGPTSYGLIPENDWNTPDSINKTRYAECLKDYIKNDVIYGGSRSYRNMCRFNSGFFFRQDLLLSYDYYFRVEPGIEYFCDFQMDPFRLMKDNGKKYGFVISLLEYPDTIPTLWDTVEDFLHEHPEYQNTDSAVDFITTKEPIGPKTVVSTTDSPYNMCHFWSNFEIGDLNFFRSKEYLDYFNYLSQNGGFYYERWGDAPVHSIAASLLLNKDEIMHFEDIGYTHTPFFTFPDSLSMRSGKRCLVPEGEKNIDILAHSCLPRWWRYGSGKRFMREYFYEEEYI</sequence>
<dbReference type="InterPro" id="IPR002685">
    <property type="entry name" value="Glyco_trans_15"/>
</dbReference>
<name>A0A875RVV5_EENNA</name>
<keyword evidence="5" id="KW-0735">Signal-anchor</keyword>
<dbReference type="InterPro" id="IPR023674">
    <property type="entry name" value="Ribosomal_uL1-like"/>
</dbReference>
<reference evidence="6" key="1">
    <citation type="submission" date="2020-10" db="EMBL/GenBank/DDBJ databases">
        <authorList>
            <person name="Roach M.J.R."/>
        </authorList>
    </citation>
    <scope>NUCLEOTIDE SEQUENCE</scope>
    <source>
        <strain evidence="6">CBS 1945</strain>
    </source>
</reference>
<dbReference type="GO" id="GO:0006487">
    <property type="term" value="P:protein N-linked glycosylation"/>
    <property type="evidence" value="ECO:0007669"/>
    <property type="project" value="TreeGrafter"/>
</dbReference>
<dbReference type="GeneID" id="62193468"/>
<dbReference type="InterPro" id="IPR028364">
    <property type="entry name" value="Ribosomal_uL1/biogenesis"/>
</dbReference>
<evidence type="ECO:0000256" key="2">
    <source>
        <dbReference type="ARBA" id="ARBA00007677"/>
    </source>
</evidence>
<keyword evidence="7" id="KW-1185">Reference proteome</keyword>
<evidence type="ECO:0000256" key="1">
    <source>
        <dbReference type="ARBA" id="ARBA00004606"/>
    </source>
</evidence>
<dbReference type="GO" id="GO:0005794">
    <property type="term" value="C:Golgi apparatus"/>
    <property type="evidence" value="ECO:0007669"/>
    <property type="project" value="TreeGrafter"/>
</dbReference>
<dbReference type="EMBL" id="CP064812">
    <property type="protein sequence ID" value="QPG72766.1"/>
    <property type="molecule type" value="Genomic_DNA"/>
</dbReference>
<dbReference type="Pfam" id="PF01793">
    <property type="entry name" value="Glyco_transf_15"/>
    <property type="match status" value="1"/>
</dbReference>
<dbReference type="KEGG" id="bnn:FOA43_000067"/>
<dbReference type="SUPFAM" id="SSF53448">
    <property type="entry name" value="Nucleotide-diphospho-sugar transferases"/>
    <property type="match status" value="1"/>
</dbReference>
<dbReference type="InterPro" id="IPR029044">
    <property type="entry name" value="Nucleotide-diphossugar_trans"/>
</dbReference>
<evidence type="ECO:0000256" key="3">
    <source>
        <dbReference type="ARBA" id="ARBA00022676"/>
    </source>
</evidence>
<evidence type="ECO:0000256" key="5">
    <source>
        <dbReference type="ARBA" id="ARBA00022968"/>
    </source>
</evidence>
<dbReference type="AlphaFoldDB" id="A0A875RVV5"/>
<comment type="subcellular location">
    <subcellularLocation>
        <location evidence="1">Membrane</location>
        <topology evidence="1">Single-pass type II membrane protein</topology>
    </subcellularLocation>
</comment>
<comment type="similarity">
    <text evidence="2">Belongs to the glycosyltransferase 15 family.</text>
</comment>
<dbReference type="SUPFAM" id="SSF56808">
    <property type="entry name" value="Ribosomal protein L1"/>
    <property type="match status" value="1"/>
</dbReference>
<gene>
    <name evidence="6" type="ORF">FOA43_000067</name>
</gene>
<evidence type="ECO:0000313" key="7">
    <source>
        <dbReference type="Proteomes" id="UP000662931"/>
    </source>
</evidence>
<organism evidence="6 7">
    <name type="scientific">Eeniella nana</name>
    <name type="common">Yeast</name>
    <name type="synonym">Brettanomyces nanus</name>
    <dbReference type="NCBI Taxonomy" id="13502"/>
    <lineage>
        <taxon>Eukaryota</taxon>
        <taxon>Fungi</taxon>
        <taxon>Dikarya</taxon>
        <taxon>Ascomycota</taxon>
        <taxon>Saccharomycotina</taxon>
        <taxon>Pichiomycetes</taxon>
        <taxon>Pichiales</taxon>
        <taxon>Pichiaceae</taxon>
        <taxon>Brettanomyces</taxon>
    </lineage>
</organism>
<proteinExistence type="inferred from homology"/>
<dbReference type="GO" id="GO:0006493">
    <property type="term" value="P:protein O-linked glycosylation"/>
    <property type="evidence" value="ECO:0007669"/>
    <property type="project" value="TreeGrafter"/>
</dbReference>
<protein>
    <submittedName>
        <fullName evidence="6">Uncharacterized protein</fullName>
    </submittedName>
</protein>
<evidence type="ECO:0000256" key="4">
    <source>
        <dbReference type="ARBA" id="ARBA00022679"/>
    </source>
</evidence>
<dbReference type="GO" id="GO:0000026">
    <property type="term" value="F:alpha-1,2-mannosyltransferase activity"/>
    <property type="evidence" value="ECO:0007669"/>
    <property type="project" value="TreeGrafter"/>
</dbReference>
<keyword evidence="3" id="KW-0328">Glycosyltransferase</keyword>
<dbReference type="PANTHER" id="PTHR31121:SF10">
    <property type="entry name" value="MANNOSYLTRANSFERASE KTR2-RELATED"/>
    <property type="match status" value="1"/>
</dbReference>
<dbReference type="RefSeq" id="XP_038776331.1">
    <property type="nucleotide sequence ID" value="XM_038920403.1"/>
</dbReference>
<dbReference type="OrthoDB" id="439943at2759"/>